<dbReference type="InterPro" id="IPR002645">
    <property type="entry name" value="STAS_dom"/>
</dbReference>
<dbReference type="CDD" id="cd00038">
    <property type="entry name" value="CAP_ED"/>
    <property type="match status" value="1"/>
</dbReference>
<name>A0ABS8Z2P1_9RHOB</name>
<dbReference type="SUPFAM" id="SSF52091">
    <property type="entry name" value="SpoIIaa-like"/>
    <property type="match status" value="1"/>
</dbReference>
<dbReference type="InterPro" id="IPR011547">
    <property type="entry name" value="SLC26A/SulP_dom"/>
</dbReference>
<feature type="transmembrane region" description="Helical" evidence="5">
    <location>
        <begin position="339"/>
        <end position="360"/>
    </location>
</feature>
<dbReference type="PROSITE" id="PS50801">
    <property type="entry name" value="STAS"/>
    <property type="match status" value="1"/>
</dbReference>
<dbReference type="RefSeq" id="WP_233677871.1">
    <property type="nucleotide sequence ID" value="NZ_JAJUOS010000014.1"/>
</dbReference>
<dbReference type="Pfam" id="PF00027">
    <property type="entry name" value="cNMP_binding"/>
    <property type="match status" value="1"/>
</dbReference>
<feature type="transmembrane region" description="Helical" evidence="5">
    <location>
        <begin position="82"/>
        <end position="99"/>
    </location>
</feature>
<evidence type="ECO:0000259" key="6">
    <source>
        <dbReference type="PROSITE" id="PS50042"/>
    </source>
</evidence>
<proteinExistence type="predicted"/>
<feature type="domain" description="STAS" evidence="7">
    <location>
        <begin position="465"/>
        <end position="568"/>
    </location>
</feature>
<evidence type="ECO:0000256" key="2">
    <source>
        <dbReference type="ARBA" id="ARBA00022692"/>
    </source>
</evidence>
<dbReference type="Pfam" id="PF00916">
    <property type="entry name" value="Sulfate_transp"/>
    <property type="match status" value="1"/>
</dbReference>
<feature type="transmembrane region" description="Helical" evidence="5">
    <location>
        <begin position="261"/>
        <end position="284"/>
    </location>
</feature>
<dbReference type="Proteomes" id="UP001521181">
    <property type="component" value="Unassembled WGS sequence"/>
</dbReference>
<feature type="domain" description="Cyclic nucleotide-binding" evidence="6">
    <location>
        <begin position="573"/>
        <end position="686"/>
    </location>
</feature>
<dbReference type="InterPro" id="IPR052706">
    <property type="entry name" value="Membrane-Transporter-like"/>
</dbReference>
<dbReference type="InterPro" id="IPR036513">
    <property type="entry name" value="STAS_dom_sf"/>
</dbReference>
<organism evidence="8 9">
    <name type="scientific">Rhodobacter flavimaris</name>
    <dbReference type="NCBI Taxonomy" id="2907145"/>
    <lineage>
        <taxon>Bacteria</taxon>
        <taxon>Pseudomonadati</taxon>
        <taxon>Pseudomonadota</taxon>
        <taxon>Alphaproteobacteria</taxon>
        <taxon>Rhodobacterales</taxon>
        <taxon>Rhodobacter group</taxon>
        <taxon>Rhodobacter</taxon>
    </lineage>
</organism>
<dbReference type="Gene3D" id="2.60.120.10">
    <property type="entry name" value="Jelly Rolls"/>
    <property type="match status" value="1"/>
</dbReference>
<comment type="caution">
    <text evidence="8">The sequence shown here is derived from an EMBL/GenBank/DDBJ whole genome shotgun (WGS) entry which is preliminary data.</text>
</comment>
<dbReference type="Pfam" id="PF01740">
    <property type="entry name" value="STAS"/>
    <property type="match status" value="1"/>
</dbReference>
<dbReference type="InterPro" id="IPR000595">
    <property type="entry name" value="cNMP-bd_dom"/>
</dbReference>
<dbReference type="CDD" id="cd07042">
    <property type="entry name" value="STAS_SulP_like_sulfate_transporter"/>
    <property type="match status" value="1"/>
</dbReference>
<dbReference type="SMART" id="SM00100">
    <property type="entry name" value="cNMP"/>
    <property type="match status" value="1"/>
</dbReference>
<dbReference type="InterPro" id="IPR014710">
    <property type="entry name" value="RmlC-like_jellyroll"/>
</dbReference>
<evidence type="ECO:0000256" key="1">
    <source>
        <dbReference type="ARBA" id="ARBA00004141"/>
    </source>
</evidence>
<comment type="subcellular location">
    <subcellularLocation>
        <location evidence="1">Membrane</location>
        <topology evidence="1">Multi-pass membrane protein</topology>
    </subcellularLocation>
</comment>
<keyword evidence="3 5" id="KW-1133">Transmembrane helix</keyword>
<dbReference type="Gene3D" id="3.30.750.24">
    <property type="entry name" value="STAS domain"/>
    <property type="match status" value="1"/>
</dbReference>
<keyword evidence="9" id="KW-1185">Reference proteome</keyword>
<protein>
    <submittedName>
        <fullName evidence="8">STAS domain-containing protein</fullName>
    </submittedName>
</protein>
<sequence length="722" mass="76571">MTTVSEDVTARGAVLSAAVAMSVIAILAVSFAIAFASIIYVGPLAPYAERGIGLALLGGIFLPILTALLSSYRGVVAHLQEVPAVLLSLAAASIMARVPSHDVGFASVVTLIGLTSVITGFVVYLAGHLRFGFAARFIPYSVIAGFLAATGLLLVLGALSMITKQEINVAHLSRLFSPGMATTWLPWIAFALVAVIFTRLLKHPLVLPCIIVLATGAFYLVLTLQGVSIEEAGQMGLLIGPFEGGDLLGGLSPTLVVNADWAAILAQMPTIFAVAAMALLGLLLNISGIEISIGQDLDPERELKAVGVSNMLAGVTGGSVSYHLLGETTLANKMGVTGLAAPLAVSLSSASVLFFGASAIGNLPVGLMGGIVAYLGFDFLYEWIWLKRKRLPPADRFIIFLIVALAGAVGFMAAFSVGLILATVLFVVSYAGIDIVRLRSTAALRRSSVERSAQDLARLEVEATDVIIYELAGFLFFGTANGLYERIYGEFKRDTAPTHVILDFRGVKGLDTSASFALTRIATLLERSAIKLTLSGLNPKVKTNLLRLAEFSHSVIIKDTLDNALIEIEDAILYDVVTEESVEEVLRTLSERYPSFDFSTFATVVSLASGEALFLQGAASNEVFRLVSGTLRAEVATNDDGPLLVARFLPGAIIGEIAYYADIPRTASILADTAAVVLRFDLDRLEGTSDGLRLAGEFHREAARHLALRLNRMTVLLQQAGI</sequence>
<evidence type="ECO:0000256" key="5">
    <source>
        <dbReference type="SAM" id="Phobius"/>
    </source>
</evidence>
<evidence type="ECO:0000313" key="9">
    <source>
        <dbReference type="Proteomes" id="UP001521181"/>
    </source>
</evidence>
<keyword evidence="4 5" id="KW-0472">Membrane</keyword>
<evidence type="ECO:0000256" key="4">
    <source>
        <dbReference type="ARBA" id="ARBA00023136"/>
    </source>
</evidence>
<dbReference type="SUPFAM" id="SSF51206">
    <property type="entry name" value="cAMP-binding domain-like"/>
    <property type="match status" value="1"/>
</dbReference>
<feature type="transmembrane region" description="Helical" evidence="5">
    <location>
        <begin position="105"/>
        <end position="125"/>
    </location>
</feature>
<accession>A0ABS8Z2P1</accession>
<gene>
    <name evidence="8" type="ORF">LZA78_15745</name>
</gene>
<dbReference type="PROSITE" id="PS50042">
    <property type="entry name" value="CNMP_BINDING_3"/>
    <property type="match status" value="1"/>
</dbReference>
<dbReference type="InterPro" id="IPR018490">
    <property type="entry name" value="cNMP-bd_dom_sf"/>
</dbReference>
<dbReference type="EMBL" id="JAJUOS010000014">
    <property type="protein sequence ID" value="MCE5974936.1"/>
    <property type="molecule type" value="Genomic_DNA"/>
</dbReference>
<feature type="transmembrane region" description="Helical" evidence="5">
    <location>
        <begin position="12"/>
        <end position="40"/>
    </location>
</feature>
<feature type="transmembrane region" description="Helical" evidence="5">
    <location>
        <begin position="366"/>
        <end position="386"/>
    </location>
</feature>
<feature type="transmembrane region" description="Helical" evidence="5">
    <location>
        <begin position="175"/>
        <end position="198"/>
    </location>
</feature>
<keyword evidence="2 5" id="KW-0812">Transmembrane</keyword>
<dbReference type="PANTHER" id="PTHR43310">
    <property type="entry name" value="SULFATE TRANSPORTER YBAR-RELATED"/>
    <property type="match status" value="1"/>
</dbReference>
<feature type="transmembrane region" description="Helical" evidence="5">
    <location>
        <begin position="398"/>
        <end position="431"/>
    </location>
</feature>
<feature type="transmembrane region" description="Helical" evidence="5">
    <location>
        <begin position="137"/>
        <end position="163"/>
    </location>
</feature>
<reference evidence="8 9" key="1">
    <citation type="submission" date="2021-12" db="EMBL/GenBank/DDBJ databases">
        <title>Sinirhodobacter sp. WL0062 is a bacterium isolated from seawater.</title>
        <authorList>
            <person name="Wang L."/>
            <person name="He W."/>
            <person name="Zhang D.-F."/>
        </authorList>
    </citation>
    <scope>NUCLEOTIDE SEQUENCE [LARGE SCALE GENOMIC DNA]</scope>
    <source>
        <strain evidence="8 9">WL0062</strain>
    </source>
</reference>
<feature type="transmembrane region" description="Helical" evidence="5">
    <location>
        <begin position="52"/>
        <end position="70"/>
    </location>
</feature>
<feature type="transmembrane region" description="Helical" evidence="5">
    <location>
        <begin position="205"/>
        <end position="227"/>
    </location>
</feature>
<evidence type="ECO:0000256" key="3">
    <source>
        <dbReference type="ARBA" id="ARBA00022989"/>
    </source>
</evidence>
<evidence type="ECO:0000313" key="8">
    <source>
        <dbReference type="EMBL" id="MCE5974936.1"/>
    </source>
</evidence>
<evidence type="ECO:0000259" key="7">
    <source>
        <dbReference type="PROSITE" id="PS50801"/>
    </source>
</evidence>
<dbReference type="PANTHER" id="PTHR43310:SF1">
    <property type="entry name" value="SULFATE TRANSPORTER YBAR-RELATED"/>
    <property type="match status" value="1"/>
</dbReference>